<dbReference type="GeneID" id="77462623"/>
<dbReference type="Proteomes" id="UP000255523">
    <property type="component" value="Unassembled WGS sequence"/>
</dbReference>
<dbReference type="AlphaFoldDB" id="A0A380LN68"/>
<evidence type="ECO:0000313" key="2">
    <source>
        <dbReference type="EMBL" id="SUO04751.1"/>
    </source>
</evidence>
<sequence length="621" mass="72206">MIVYQETKQQFLDDVRLDLIEEKIEEKVREKLHKKTAYNEFLSWMNSMQYMYKVMEDKRIPKDSKIAIEYRIPNSNKRVDFIICGEDSCHRESAVVIELKQWQHVEKVETKDAIVKTPLQGRLTETSHPSYQAWSYVSLIKDYNEDVRKYKIFLQPCAYLHNYRLQEEDDLTASCYEYYMEKAPVFTRGDTNKLASFIAKYIKKGNPEVLYHIDNGKIIPSKSLQDSLTSMLKGNQEFTLIDEQKVVFEKAIEISKKETKRKKVYIIHGGPGTGKSVLAINLLVSILNLSQNVMYITKNSAPREVYRKKLTDGKYRKAYIDNLFKGSGSFTESENNDFDCLIVDEAHRLNEKSGMFQNKGENQVKEIIHASKTSIFFVDDFQMVTTKDIGSTNEIKKWSNYFNAEIYEDTLLSQFRCNGSDSYLSWIDNVLEINTESIDEFDWDYDIRICDTPQDVYNLILEKNKTNNKSRMVAGYCWNWISSGKNNTNVYDIQIEDFGMSWNLGASNTWAIDPESVHEIGCIHTCQGLEFDYVGVIIGDDLRYDHGIITDFTKRAKTDQSIKGLKGMHKNNPKKAEEIADRIIKNTYRTLLTRGQKGCYIYCVDEKLQEYLKMRLAKSGK</sequence>
<organism evidence="2 3">
    <name type="scientific">Faecalicoccus pleomorphus</name>
    <dbReference type="NCBI Taxonomy" id="1323"/>
    <lineage>
        <taxon>Bacteria</taxon>
        <taxon>Bacillati</taxon>
        <taxon>Bacillota</taxon>
        <taxon>Erysipelotrichia</taxon>
        <taxon>Erysipelotrichales</taxon>
        <taxon>Erysipelotrichaceae</taxon>
        <taxon>Faecalicoccus</taxon>
    </lineage>
</organism>
<dbReference type="RefSeq" id="WP_022790074.1">
    <property type="nucleotide sequence ID" value="NZ_CALVFN010000005.1"/>
</dbReference>
<accession>A0A380LN68</accession>
<protein>
    <submittedName>
        <fullName evidence="2">Uncharacterized conserved protein</fullName>
    </submittedName>
</protein>
<feature type="domain" description="AAA+ ATPase" evidence="1">
    <location>
        <begin position="261"/>
        <end position="412"/>
    </location>
</feature>
<reference evidence="2 3" key="1">
    <citation type="submission" date="2018-06" db="EMBL/GenBank/DDBJ databases">
        <authorList>
            <consortium name="Pathogen Informatics"/>
            <person name="Doyle S."/>
        </authorList>
    </citation>
    <scope>NUCLEOTIDE SEQUENCE [LARGE SCALE GENOMIC DNA]</scope>
    <source>
        <strain evidence="2 3">NCTC11087</strain>
    </source>
</reference>
<dbReference type="Gene3D" id="3.40.50.300">
    <property type="entry name" value="P-loop containing nucleotide triphosphate hydrolases"/>
    <property type="match status" value="1"/>
</dbReference>
<name>A0A380LN68_9FIRM</name>
<proteinExistence type="predicted"/>
<evidence type="ECO:0000259" key="1">
    <source>
        <dbReference type="SMART" id="SM00382"/>
    </source>
</evidence>
<dbReference type="OrthoDB" id="3193269at2"/>
<gene>
    <name evidence="2" type="ORF">NCTC11087_01678</name>
</gene>
<dbReference type="InterPro" id="IPR018647">
    <property type="entry name" value="SLFN_3-like_DNA/RNA_helicase"/>
</dbReference>
<dbReference type="InterPro" id="IPR003593">
    <property type="entry name" value="AAA+_ATPase"/>
</dbReference>
<dbReference type="EMBL" id="UHFX01000003">
    <property type="protein sequence ID" value="SUO04751.1"/>
    <property type="molecule type" value="Genomic_DNA"/>
</dbReference>
<evidence type="ECO:0000313" key="3">
    <source>
        <dbReference type="Proteomes" id="UP000255523"/>
    </source>
</evidence>
<dbReference type="SUPFAM" id="SSF52540">
    <property type="entry name" value="P-loop containing nucleoside triphosphate hydrolases"/>
    <property type="match status" value="1"/>
</dbReference>
<dbReference type="Pfam" id="PF09848">
    <property type="entry name" value="SLFN-g3_helicase"/>
    <property type="match status" value="1"/>
</dbReference>
<keyword evidence="3" id="KW-1185">Reference proteome</keyword>
<dbReference type="SMART" id="SM00382">
    <property type="entry name" value="AAA"/>
    <property type="match status" value="1"/>
</dbReference>
<dbReference type="InterPro" id="IPR027417">
    <property type="entry name" value="P-loop_NTPase"/>
</dbReference>